<reference evidence="9" key="1">
    <citation type="submission" date="2016-03" db="EMBL/GenBank/DDBJ databases">
        <authorList>
            <person name="Heylen K."/>
            <person name="De Vos P."/>
            <person name="Vekeman B."/>
        </authorList>
    </citation>
    <scope>NUCLEOTIDE SEQUENCE [LARGE SCALE GENOMIC DNA]</scope>
    <source>
        <strain evidence="9">R-45383</strain>
    </source>
</reference>
<comment type="similarity">
    <text evidence="1">Belongs to the 'phage' integrase family.</text>
</comment>
<dbReference type="PANTHER" id="PTHR30349">
    <property type="entry name" value="PHAGE INTEGRASE-RELATED"/>
    <property type="match status" value="1"/>
</dbReference>
<organism evidence="8 9">
    <name type="scientific">Methylomonas koyamae</name>
    <dbReference type="NCBI Taxonomy" id="702114"/>
    <lineage>
        <taxon>Bacteria</taxon>
        <taxon>Pseudomonadati</taxon>
        <taxon>Pseudomonadota</taxon>
        <taxon>Gammaproteobacteria</taxon>
        <taxon>Methylococcales</taxon>
        <taxon>Methylococcaceae</taxon>
        <taxon>Methylomonas</taxon>
    </lineage>
</organism>
<dbReference type="STRING" id="702114.A1355_12675"/>
<evidence type="ECO:0000256" key="3">
    <source>
        <dbReference type="ARBA" id="ARBA00023125"/>
    </source>
</evidence>
<evidence type="ECO:0000256" key="5">
    <source>
        <dbReference type="PROSITE-ProRule" id="PRU01248"/>
    </source>
</evidence>
<feature type="domain" description="Tyr recombinase" evidence="6">
    <location>
        <begin position="165"/>
        <end position="352"/>
    </location>
</feature>
<keyword evidence="2" id="KW-0229">DNA integration</keyword>
<dbReference type="PROSITE" id="PS51898">
    <property type="entry name" value="TYR_RECOMBINASE"/>
    <property type="match status" value="1"/>
</dbReference>
<evidence type="ECO:0000313" key="9">
    <source>
        <dbReference type="Proteomes" id="UP000077628"/>
    </source>
</evidence>
<evidence type="ECO:0000256" key="2">
    <source>
        <dbReference type="ARBA" id="ARBA00022908"/>
    </source>
</evidence>
<dbReference type="InterPro" id="IPR011010">
    <property type="entry name" value="DNA_brk_join_enz"/>
</dbReference>
<keyword evidence="3 5" id="KW-0238">DNA-binding</keyword>
<dbReference type="AlphaFoldDB" id="A0A177N8R4"/>
<dbReference type="InterPro" id="IPR044068">
    <property type="entry name" value="CB"/>
</dbReference>
<dbReference type="InterPro" id="IPR050090">
    <property type="entry name" value="Tyrosine_recombinase_XerCD"/>
</dbReference>
<keyword evidence="9" id="KW-1185">Reference proteome</keyword>
<dbReference type="Pfam" id="PF00589">
    <property type="entry name" value="Phage_integrase"/>
    <property type="match status" value="1"/>
</dbReference>
<protein>
    <recommendedName>
        <fullName evidence="10">Integrase</fullName>
    </recommendedName>
</protein>
<proteinExistence type="inferred from homology"/>
<evidence type="ECO:0000256" key="4">
    <source>
        <dbReference type="ARBA" id="ARBA00023172"/>
    </source>
</evidence>
<evidence type="ECO:0008006" key="10">
    <source>
        <dbReference type="Google" id="ProtNLM"/>
    </source>
</evidence>
<dbReference type="EMBL" id="LUUK01000201">
    <property type="protein sequence ID" value="OAI14408.1"/>
    <property type="molecule type" value="Genomic_DNA"/>
</dbReference>
<feature type="domain" description="Core-binding (CB)" evidence="7">
    <location>
        <begin position="61"/>
        <end position="138"/>
    </location>
</feature>
<dbReference type="RefSeq" id="WP_064031022.1">
    <property type="nucleotide sequence ID" value="NZ_LUUK01000201.1"/>
</dbReference>
<dbReference type="InterPro" id="IPR013762">
    <property type="entry name" value="Integrase-like_cat_sf"/>
</dbReference>
<sequence>MAKKIPGLVKRGDCWHIDKVIKGKRICESTGTGDLEEAQRYLAKIIDDLRQVSVYGARPVRTFREAATKYLNETDKRSLARDAYCLKKLEPHIGDMDITHVHMGTLQAFIEARKADGVKSKTISRELAVLRRILSLAARAWRDEHNKPWIDTAPLLELPDWEDGAEPYPLNWQEQERFFALLPEHLRCMALFKVNTGLREQGVCWLRWDWEVQVPELNTSIFITPGKRIEYEDGIWRGEKNKEDQIVVLNQVARSVIAAQRGLHPVYVFPYEGRRIGNIHTTSWKKAWQKAGLPVDGSYNKGPHNLKHTFGRRLRSAGVSLETRKVLLHHKSGDITTHYSGAEIQELINAVEQVCVSEEGISLTILKRSSGKPR</sequence>
<dbReference type="GO" id="GO:0003677">
    <property type="term" value="F:DNA binding"/>
    <property type="evidence" value="ECO:0007669"/>
    <property type="project" value="UniProtKB-UniRule"/>
</dbReference>
<accession>A0A177N8R4</accession>
<dbReference type="Proteomes" id="UP000077628">
    <property type="component" value="Unassembled WGS sequence"/>
</dbReference>
<evidence type="ECO:0000259" key="7">
    <source>
        <dbReference type="PROSITE" id="PS51900"/>
    </source>
</evidence>
<dbReference type="InterPro" id="IPR002104">
    <property type="entry name" value="Integrase_catalytic"/>
</dbReference>
<dbReference type="GO" id="GO:0006310">
    <property type="term" value="P:DNA recombination"/>
    <property type="evidence" value="ECO:0007669"/>
    <property type="project" value="UniProtKB-KW"/>
</dbReference>
<evidence type="ECO:0000259" key="6">
    <source>
        <dbReference type="PROSITE" id="PS51898"/>
    </source>
</evidence>
<dbReference type="SUPFAM" id="SSF56349">
    <property type="entry name" value="DNA breaking-rejoining enzymes"/>
    <property type="match status" value="1"/>
</dbReference>
<dbReference type="PANTHER" id="PTHR30349:SF41">
    <property type="entry name" value="INTEGRASE_RECOMBINASE PROTEIN MJ0367-RELATED"/>
    <property type="match status" value="1"/>
</dbReference>
<keyword evidence="4" id="KW-0233">DNA recombination</keyword>
<name>A0A177N8R4_9GAMM</name>
<evidence type="ECO:0000256" key="1">
    <source>
        <dbReference type="ARBA" id="ARBA00008857"/>
    </source>
</evidence>
<dbReference type="Gene3D" id="1.10.443.10">
    <property type="entry name" value="Intergrase catalytic core"/>
    <property type="match status" value="1"/>
</dbReference>
<dbReference type="GO" id="GO:0015074">
    <property type="term" value="P:DNA integration"/>
    <property type="evidence" value="ECO:0007669"/>
    <property type="project" value="UniProtKB-KW"/>
</dbReference>
<dbReference type="PROSITE" id="PS51900">
    <property type="entry name" value="CB"/>
    <property type="match status" value="1"/>
</dbReference>
<gene>
    <name evidence="8" type="ORF">A1355_12675</name>
</gene>
<dbReference type="Gene3D" id="1.10.150.130">
    <property type="match status" value="1"/>
</dbReference>
<evidence type="ECO:0000313" key="8">
    <source>
        <dbReference type="EMBL" id="OAI14408.1"/>
    </source>
</evidence>
<comment type="caution">
    <text evidence="8">The sequence shown here is derived from an EMBL/GenBank/DDBJ whole genome shotgun (WGS) entry which is preliminary data.</text>
</comment>
<dbReference type="InterPro" id="IPR010998">
    <property type="entry name" value="Integrase_recombinase_N"/>
</dbReference>